<evidence type="ECO:0000313" key="4">
    <source>
        <dbReference type="Proteomes" id="UP000076532"/>
    </source>
</evidence>
<feature type="domain" description="CHAT" evidence="2">
    <location>
        <begin position="970"/>
        <end position="1268"/>
    </location>
</feature>
<dbReference type="InterPro" id="IPR024983">
    <property type="entry name" value="CHAT_dom"/>
</dbReference>
<dbReference type="InterPro" id="IPR011990">
    <property type="entry name" value="TPR-like_helical_dom_sf"/>
</dbReference>
<dbReference type="Proteomes" id="UP000076532">
    <property type="component" value="Unassembled WGS sequence"/>
</dbReference>
<dbReference type="EMBL" id="KV417489">
    <property type="protein sequence ID" value="KZP31604.1"/>
    <property type="molecule type" value="Genomic_DNA"/>
</dbReference>
<dbReference type="Pfam" id="PF12770">
    <property type="entry name" value="CHAT"/>
    <property type="match status" value="1"/>
</dbReference>
<dbReference type="Gene3D" id="1.25.40.10">
    <property type="entry name" value="Tetratricopeptide repeat domain"/>
    <property type="match status" value="4"/>
</dbReference>
<proteinExistence type="predicted"/>
<evidence type="ECO:0000259" key="2">
    <source>
        <dbReference type="Pfam" id="PF12770"/>
    </source>
</evidence>
<feature type="transmembrane region" description="Helical" evidence="1">
    <location>
        <begin position="44"/>
        <end position="64"/>
    </location>
</feature>
<accession>A0A166UE33</accession>
<dbReference type="PANTHER" id="PTHR19959:SF119">
    <property type="entry name" value="FUNGAL LIPASE-LIKE DOMAIN-CONTAINING PROTEIN"/>
    <property type="match status" value="1"/>
</dbReference>
<organism evidence="3 4">
    <name type="scientific">Athelia psychrophila</name>
    <dbReference type="NCBI Taxonomy" id="1759441"/>
    <lineage>
        <taxon>Eukaryota</taxon>
        <taxon>Fungi</taxon>
        <taxon>Dikarya</taxon>
        <taxon>Basidiomycota</taxon>
        <taxon>Agaricomycotina</taxon>
        <taxon>Agaricomycetes</taxon>
        <taxon>Agaricomycetidae</taxon>
        <taxon>Atheliales</taxon>
        <taxon>Atheliaceae</taxon>
        <taxon>Athelia</taxon>
    </lineage>
</organism>
<dbReference type="OrthoDB" id="9991317at2759"/>
<keyword evidence="1" id="KW-0812">Transmembrane</keyword>
<sequence length="1269" mass="139239">MHPLLFNPGIIVALTPSFLQIPMRVLCNLVVAVAFIVISRELLVLQPVARVVYGMIIVVASLVLRPPHFKGLVTLGMIVATTCLLFRKPASDDFEGNVIYQRRALKLHPPWHPGHTSSLDNLAAALRTRFENTGQMVDLEEAITHRRSALELSPPGHPDRSISLNNLAAALQTRFNHTGQMADLEEAITHWRGALDLRPPGHPDRSTSLINLAAALRTRFKNTGQMVDLEEAVTHRRSALELSPPGHPDRSSSLNNLADVLQTRFKNTGQMVDLEEAITHRRSALELSPPGHPDRSSSLINLADVLQTRFKNTGQMVDLEEAITHRRGALDLTRKNTASNGGFGGGHYASRGALDLRPLGHPYRSDSLNNLAKYGSNGGLEETVTHSRGALGLCPPGHRDRSRSLSNLATALRTRFNNTGQMVDLEEAITHRRDALDMRPPGHPDRSTSLIDLAAALEIRFGRTGQMVDLEEAITHHRGALDLRPPGHPDISDSLEGLGTALGTLFYHTEQMVDLEEAMRVHRDALSLRPPGHPDHSTSLGKIGNLLSMRFDSTGQMVDLEEAIAHHRGALDLRPPGDSNRHSSLINLASVLRTRFDKTGQMVDLEEAITYHRDALDLCPPEHSHRCFSLSHLAKTLQTRFAHTGQMVDLEEAITHYRGALALRPPGHPAHSGSLENLAKALGARFDRLACDADLHEIVGLLQSGTDDAFDTPAHRYSCASEMISILTKYEQPGVLGAFEAALNLLQLSLAVYPDVELRREALGTNPLSLSLAMDAAAHAIEQGRLEKAIELLEQGRGMLWSGIRSYRHPIEEVRQVNPDLAERFRTTSEQLEALATSSQLGSVQPLGGNLKEHRAVSEASWARQRQLSSEIEDIIQQIRQLVGFEHFLSAVPFRELQAAASEGPVIIINVAKRRSDIIILHQRDAPILLPLSVDGQDRKVAYHTIKRLSELLFEKRGKPGFSAALEHTILKTLEEILVTPTLEMLEGLGVRKNARIWWCPTSALCALPIHATGQLPIKYISSYTPTLSALISARTAINKQSLALGNASDSKPSLLAVIHRGHPPKTKDDPDQLRTVSIECKVIEKAAEKAAGPGRVCSLVEADATREAVLGQLPNYPWVHFACHGLLNISHPFQSAFVLENDPLSLSDLVKARLPNADLAFLAACDSATAGSTSATPDEALHLAAAVQFCGVRSVVGTLWPMADQDGPRVAQVFYRHMFKENDSRKSAEALHKVVLDMMRKSGPWAKAEAIDEGEFLPRWANYIHIGA</sequence>
<dbReference type="AlphaFoldDB" id="A0A166UE33"/>
<dbReference type="PANTHER" id="PTHR19959">
    <property type="entry name" value="KINESIN LIGHT CHAIN"/>
    <property type="match status" value="1"/>
</dbReference>
<keyword evidence="1" id="KW-0472">Membrane</keyword>
<protein>
    <submittedName>
        <fullName evidence="3">TPR-like protein</fullName>
    </submittedName>
</protein>
<gene>
    <name evidence="3" type="ORF">FIBSPDRAFT_925821</name>
</gene>
<reference evidence="3 4" key="1">
    <citation type="journal article" date="2016" name="Mol. Biol. Evol.">
        <title>Comparative Genomics of Early-Diverging Mushroom-Forming Fungi Provides Insights into the Origins of Lignocellulose Decay Capabilities.</title>
        <authorList>
            <person name="Nagy L.G."/>
            <person name="Riley R."/>
            <person name="Tritt A."/>
            <person name="Adam C."/>
            <person name="Daum C."/>
            <person name="Floudas D."/>
            <person name="Sun H."/>
            <person name="Yadav J.S."/>
            <person name="Pangilinan J."/>
            <person name="Larsson K.H."/>
            <person name="Matsuura K."/>
            <person name="Barry K."/>
            <person name="Labutti K."/>
            <person name="Kuo R."/>
            <person name="Ohm R.A."/>
            <person name="Bhattacharya S.S."/>
            <person name="Shirouzu T."/>
            <person name="Yoshinaga Y."/>
            <person name="Martin F.M."/>
            <person name="Grigoriev I.V."/>
            <person name="Hibbett D.S."/>
        </authorList>
    </citation>
    <scope>NUCLEOTIDE SEQUENCE [LARGE SCALE GENOMIC DNA]</scope>
    <source>
        <strain evidence="3 4">CBS 109695</strain>
    </source>
</reference>
<name>A0A166UE33_9AGAM</name>
<dbReference type="Pfam" id="PF13374">
    <property type="entry name" value="TPR_10"/>
    <property type="match status" value="5"/>
</dbReference>
<evidence type="ECO:0000313" key="3">
    <source>
        <dbReference type="EMBL" id="KZP31604.1"/>
    </source>
</evidence>
<feature type="transmembrane region" description="Helical" evidence="1">
    <location>
        <begin position="21"/>
        <end position="38"/>
    </location>
</feature>
<dbReference type="SUPFAM" id="SSF81901">
    <property type="entry name" value="HCP-like"/>
    <property type="match status" value="2"/>
</dbReference>
<dbReference type="STRING" id="436010.A0A166UE33"/>
<keyword evidence="4" id="KW-1185">Reference proteome</keyword>
<evidence type="ECO:0000256" key="1">
    <source>
        <dbReference type="SAM" id="Phobius"/>
    </source>
</evidence>
<keyword evidence="1" id="KW-1133">Transmembrane helix</keyword>